<organism evidence="2 3">
    <name type="scientific">Athelia psychrophila</name>
    <dbReference type="NCBI Taxonomy" id="1759441"/>
    <lineage>
        <taxon>Eukaryota</taxon>
        <taxon>Fungi</taxon>
        <taxon>Dikarya</taxon>
        <taxon>Basidiomycota</taxon>
        <taxon>Agaricomycotina</taxon>
        <taxon>Agaricomycetes</taxon>
        <taxon>Agaricomycetidae</taxon>
        <taxon>Atheliales</taxon>
        <taxon>Atheliaceae</taxon>
        <taxon>Athelia</taxon>
    </lineage>
</organism>
<feature type="non-terminal residue" evidence="2">
    <location>
        <position position="62"/>
    </location>
</feature>
<dbReference type="AlphaFoldDB" id="A0A167W4X8"/>
<dbReference type="EMBL" id="KV417823">
    <property type="protein sequence ID" value="KZP05698.1"/>
    <property type="molecule type" value="Genomic_DNA"/>
</dbReference>
<gene>
    <name evidence="2" type="ORF">FIBSPDRAFT_877229</name>
</gene>
<name>A0A167W4X8_9AGAM</name>
<keyword evidence="3" id="KW-1185">Reference proteome</keyword>
<feature type="compositionally biased region" description="Basic residues" evidence="1">
    <location>
        <begin position="1"/>
        <end position="11"/>
    </location>
</feature>
<evidence type="ECO:0000256" key="1">
    <source>
        <dbReference type="SAM" id="MobiDB-lite"/>
    </source>
</evidence>
<proteinExistence type="predicted"/>
<protein>
    <submittedName>
        <fullName evidence="2">Uncharacterized protein</fullName>
    </submittedName>
</protein>
<evidence type="ECO:0000313" key="3">
    <source>
        <dbReference type="Proteomes" id="UP000076532"/>
    </source>
</evidence>
<feature type="region of interest" description="Disordered" evidence="1">
    <location>
        <begin position="1"/>
        <end position="44"/>
    </location>
</feature>
<accession>A0A167W4X8</accession>
<evidence type="ECO:0000313" key="2">
    <source>
        <dbReference type="EMBL" id="KZP05698.1"/>
    </source>
</evidence>
<dbReference type="Proteomes" id="UP000076532">
    <property type="component" value="Unassembled WGS sequence"/>
</dbReference>
<sequence>MRAHCARRRPCVHSQLPRHDGHPSVRRHQGPCPISVSFPSDPGAQTKIQVRSEDRYHGFLRT</sequence>
<reference evidence="2 3" key="1">
    <citation type="journal article" date="2016" name="Mol. Biol. Evol.">
        <title>Comparative Genomics of Early-Diverging Mushroom-Forming Fungi Provides Insights into the Origins of Lignocellulose Decay Capabilities.</title>
        <authorList>
            <person name="Nagy L.G."/>
            <person name="Riley R."/>
            <person name="Tritt A."/>
            <person name="Adam C."/>
            <person name="Daum C."/>
            <person name="Floudas D."/>
            <person name="Sun H."/>
            <person name="Yadav J.S."/>
            <person name="Pangilinan J."/>
            <person name="Larsson K.H."/>
            <person name="Matsuura K."/>
            <person name="Barry K."/>
            <person name="Labutti K."/>
            <person name="Kuo R."/>
            <person name="Ohm R.A."/>
            <person name="Bhattacharya S.S."/>
            <person name="Shirouzu T."/>
            <person name="Yoshinaga Y."/>
            <person name="Martin F.M."/>
            <person name="Grigoriev I.V."/>
            <person name="Hibbett D.S."/>
        </authorList>
    </citation>
    <scope>NUCLEOTIDE SEQUENCE [LARGE SCALE GENOMIC DNA]</scope>
    <source>
        <strain evidence="2 3">CBS 109695</strain>
    </source>
</reference>